<keyword evidence="2" id="KW-1185">Reference proteome</keyword>
<dbReference type="Proteomes" id="UP001143304">
    <property type="component" value="Unassembled WGS sequence"/>
</dbReference>
<dbReference type="RefSeq" id="WP_279247910.1">
    <property type="nucleotide sequence ID" value="NZ_SHNO01000001.1"/>
</dbReference>
<evidence type="ECO:0008006" key="3">
    <source>
        <dbReference type="Google" id="ProtNLM"/>
    </source>
</evidence>
<dbReference type="PROSITE" id="PS51257">
    <property type="entry name" value="PROKAR_LIPOPROTEIN"/>
    <property type="match status" value="1"/>
</dbReference>
<gene>
    <name evidence="1" type="ORF">EYC82_02145</name>
</gene>
<proteinExistence type="predicted"/>
<name>A0ABT3T2T9_9GAMM</name>
<accession>A0ABT3T2T9</accession>
<organism evidence="1 2">
    <name type="scientific">Candidatus Marimicrobium litorale</name>
    <dbReference type="NCBI Taxonomy" id="2518991"/>
    <lineage>
        <taxon>Bacteria</taxon>
        <taxon>Pseudomonadati</taxon>
        <taxon>Pseudomonadota</taxon>
        <taxon>Gammaproteobacteria</taxon>
        <taxon>Cellvibrionales</taxon>
        <taxon>Halieaceae</taxon>
        <taxon>Marimicrobium</taxon>
    </lineage>
</organism>
<sequence>MLFKQYICIFTIALVAAGCGSAERQANKSQVRVNDERLSLIDEYQKCVKKAGDNQEEADTCETLRKSAEALQ</sequence>
<reference evidence="1" key="1">
    <citation type="submission" date="2019-02" db="EMBL/GenBank/DDBJ databases">
        <authorList>
            <person name="Li S.-H."/>
        </authorList>
    </citation>
    <scope>NUCLEOTIDE SEQUENCE</scope>
    <source>
        <strain evidence="1">IMCC11814</strain>
    </source>
</reference>
<protein>
    <recommendedName>
        <fullName evidence="3">EexN family lipoprotein</fullName>
    </recommendedName>
</protein>
<dbReference type="EMBL" id="SHNO01000001">
    <property type="protein sequence ID" value="MCX2976156.1"/>
    <property type="molecule type" value="Genomic_DNA"/>
</dbReference>
<evidence type="ECO:0000313" key="1">
    <source>
        <dbReference type="EMBL" id="MCX2976156.1"/>
    </source>
</evidence>
<evidence type="ECO:0000313" key="2">
    <source>
        <dbReference type="Proteomes" id="UP001143304"/>
    </source>
</evidence>
<comment type="caution">
    <text evidence="1">The sequence shown here is derived from an EMBL/GenBank/DDBJ whole genome shotgun (WGS) entry which is preliminary data.</text>
</comment>